<name>A0A835RXW0_VANPL</name>
<proteinExistence type="predicted"/>
<accession>A0A835RXW0</accession>
<sequence length="70" mass="7874">MSGELSSAPRDMWFKELVVGRENGNGVSVLEVSRLNRPKLERAKDQTLASFWNLKSTSVYTPSMDIDLSQ</sequence>
<gene>
    <name evidence="1" type="ORF">HPP92_004992</name>
</gene>
<evidence type="ECO:0000313" key="1">
    <source>
        <dbReference type="EMBL" id="KAG0493998.1"/>
    </source>
</evidence>
<organism evidence="1 2">
    <name type="scientific">Vanilla planifolia</name>
    <name type="common">Vanilla</name>
    <dbReference type="NCBI Taxonomy" id="51239"/>
    <lineage>
        <taxon>Eukaryota</taxon>
        <taxon>Viridiplantae</taxon>
        <taxon>Streptophyta</taxon>
        <taxon>Embryophyta</taxon>
        <taxon>Tracheophyta</taxon>
        <taxon>Spermatophyta</taxon>
        <taxon>Magnoliopsida</taxon>
        <taxon>Liliopsida</taxon>
        <taxon>Asparagales</taxon>
        <taxon>Orchidaceae</taxon>
        <taxon>Vanilloideae</taxon>
        <taxon>Vanilleae</taxon>
        <taxon>Vanilla</taxon>
    </lineage>
</organism>
<comment type="caution">
    <text evidence="1">The sequence shown here is derived from an EMBL/GenBank/DDBJ whole genome shotgun (WGS) entry which is preliminary data.</text>
</comment>
<dbReference type="Proteomes" id="UP000639772">
    <property type="component" value="Unassembled WGS sequence"/>
</dbReference>
<dbReference type="EMBL" id="JADCNM010000002">
    <property type="protein sequence ID" value="KAG0493998.1"/>
    <property type="molecule type" value="Genomic_DNA"/>
</dbReference>
<evidence type="ECO:0000313" key="2">
    <source>
        <dbReference type="Proteomes" id="UP000639772"/>
    </source>
</evidence>
<protein>
    <submittedName>
        <fullName evidence="1">Uncharacterized protein</fullName>
    </submittedName>
</protein>
<dbReference type="AlphaFoldDB" id="A0A835RXW0"/>
<reference evidence="1 2" key="1">
    <citation type="journal article" date="2020" name="Nat. Food">
        <title>A phased Vanilla planifolia genome enables genetic improvement of flavour and production.</title>
        <authorList>
            <person name="Hasing T."/>
            <person name="Tang H."/>
            <person name="Brym M."/>
            <person name="Khazi F."/>
            <person name="Huang T."/>
            <person name="Chambers A.H."/>
        </authorList>
    </citation>
    <scope>NUCLEOTIDE SEQUENCE [LARGE SCALE GENOMIC DNA]</scope>
    <source>
        <tissue evidence="1">Leaf</tissue>
    </source>
</reference>